<dbReference type="InterPro" id="IPR013968">
    <property type="entry name" value="PKS_KR"/>
</dbReference>
<dbReference type="InterPro" id="IPR018201">
    <property type="entry name" value="Ketoacyl_synth_AS"/>
</dbReference>
<reference evidence="12" key="1">
    <citation type="submission" date="2021-03" db="EMBL/GenBank/DDBJ databases">
        <title>Revisited historic fungal species revealed as producer of novel bioactive compounds through whole genome sequencing and comparative genomics.</title>
        <authorList>
            <person name="Vignolle G.A."/>
            <person name="Hochenegger N."/>
            <person name="Mach R.L."/>
            <person name="Mach-Aigner A.R."/>
            <person name="Javad Rahimi M."/>
            <person name="Salim K.A."/>
            <person name="Chan C.M."/>
            <person name="Lim L.B.L."/>
            <person name="Cai F."/>
            <person name="Druzhinina I.S."/>
            <person name="U'Ren J.M."/>
            <person name="Derntl C."/>
        </authorList>
    </citation>
    <scope>NUCLEOTIDE SEQUENCE</scope>
    <source>
        <strain evidence="12">TUCIM 5799</strain>
    </source>
</reference>
<dbReference type="SMART" id="SM00822">
    <property type="entry name" value="PKS_KR"/>
    <property type="match status" value="1"/>
</dbReference>
<evidence type="ECO:0000256" key="2">
    <source>
        <dbReference type="ARBA" id="ARBA00022553"/>
    </source>
</evidence>
<evidence type="ECO:0000259" key="10">
    <source>
        <dbReference type="PROSITE" id="PS52004"/>
    </source>
</evidence>
<evidence type="ECO:0000259" key="9">
    <source>
        <dbReference type="PROSITE" id="PS50075"/>
    </source>
</evidence>
<keyword evidence="5" id="KW-0560">Oxidoreductase</keyword>
<dbReference type="PANTHER" id="PTHR43775:SF50">
    <property type="entry name" value="HIGHLY REDUCING POLYKETIDE SYNTHASE SRDA"/>
    <property type="match status" value="1"/>
</dbReference>
<dbReference type="InterPro" id="IPR049552">
    <property type="entry name" value="PKS_DH_N"/>
</dbReference>
<keyword evidence="3" id="KW-0808">Transferase</keyword>
<dbReference type="Pfam" id="PF21089">
    <property type="entry name" value="PKS_DH_N"/>
    <property type="match status" value="1"/>
</dbReference>
<dbReference type="Pfam" id="PF00109">
    <property type="entry name" value="ketoacyl-synt"/>
    <property type="match status" value="1"/>
</dbReference>
<dbReference type="InterPro" id="IPR016036">
    <property type="entry name" value="Malonyl_transacylase_ACP-bd"/>
</dbReference>
<accession>A0A9P9WPP8</accession>
<evidence type="ECO:0000313" key="12">
    <source>
        <dbReference type="EMBL" id="KAI1874414.1"/>
    </source>
</evidence>
<feature type="domain" description="Ketosynthase family 3 (KS3)" evidence="10">
    <location>
        <begin position="29"/>
        <end position="451"/>
    </location>
</feature>
<dbReference type="CDD" id="cd05195">
    <property type="entry name" value="enoyl_red"/>
    <property type="match status" value="1"/>
</dbReference>
<dbReference type="PANTHER" id="PTHR43775">
    <property type="entry name" value="FATTY ACID SYNTHASE"/>
    <property type="match status" value="1"/>
</dbReference>
<sequence length="2403" mass="263636">MLEEAAPQPEACGLPFASLKPDTAYSMCDDPVCIVGLACRLPGDIQSPSELWDFIMKKRSAQGPLPAMRFNMKGFYHPDTARAGVMGADGGYFLQRDVRKFENSFFRVNNLEATYMDPQQRQLLEVVYECFENAGVSLENISGSNTGVYVGNFTMDFQTMQTRDPDYGSRYTATGTGTAILANRISHIFNLHGPSFTLDTACSSSIYCLHNAVRAIQSGDCDNAIVAAANLITSPEQHLGTMKGGVLSSTSTCHTFDVSADGYGRAEGVNAIYLKKLSSALKDGDKIWSVIRGTAINANGKTAGIAQPNAVLQEAVIRKAYSDAGLRFSDTDYVECHGTGTAVGDPIEVDALASCFTPRYRTPLLIGSVKTNLGHSEAASGLTSLIKVSLAFENDHIPPTYGVKTLNPKLKLDERNFMVVTDPQKWPGEIRRASINSFGYGGANAHVILECAKSYLRTLTPSRDMPTESIPRVLVLPVSAASRKSLEMRIEQVRQLACHSNRHTMKRLAFTLTQRRSSLVTKRHLLVQACEDGSFKYIEDTKLETAESTPTAALPLAFVFTGQGAQYAGMGKELLSTDETFLATIRQLDQVLKAIAAPYGPEWSLEQTMLDPPDHSQVHHVTRSQPLCTAIQIGLVKILRAWGISAHAVVGHSSGEIAAAYAAGLLTESQAIKVAYFRGYAADKLQSVGAMMAAGISADAASNMISEKGLDGQVCVACINSPMSVTLSGEPECLSILEAALKGQGMFARKLETGGRAYHSYMMQEIGDLYEQLLKQPLEDIQTGPLAATMFSSVGHTDESLRTFGESFNTTAYWRENLEKPVQFNGALTNLLAEKNFHIIEIGPHSALKGPIQQVRAGLRLSNQQLPYNCTLVRNIDAGISLKNLAGNLFIGGHKLNWFSVNGLPRVGLTHLHDLPPYPWDYPEVLFHEPRPSHDLRQRKYIRHELLGSKQLAGDGIQWSWRNILRLSEMPWIKGHKVDNQVVFPATGYLSVAIEALSQILGIKDTIADQCTESSTVFEFAKVNIAAALVIQADDETGKNTTELHTTMFPRRISTSATSSTWYDFIIVSWIAGQSTVHCTGGLRVEDIQDLHGTVIVPDAEQFELWAPDPWYEKGKEEGLWFEGDFKSLTSLRTDGNRVRPESICTTRLIPSCANDKNAMVYPVHPITIDACLQASIMGGTGGNLGALKAHLPVFISEARIRSLGRNVPDCEALIHTRSAKTGLLSQRIDATLRDSLGAPVVDLKDVRLSLYASKTVDDLDSTESKLLRHPCLRTSWKPDITTVHSNVQDQFNRYIIEHCRRYLPESEHISSLAAIAALVDLVGHKNPISQVVEISKRSTSCEEDVYSFDRVLGKDTEFPRCRSYRVIGPDAEGQIQDDANGTFDLAVLPDGILSQQCWIRCPKKLSSIVSDTGIIVGIKTDEALFHLQAAKFEVVEVVGNVFFAKAPAKNTNSGGGDVFLVVRHPSPAVLEMAACLIDFLQKSLCGFKIDIVDFDQLDSRTLNEKSICVSMIEVEHELLPTMSATEMNLLRRMTDNVVNLLWLTGASMLDSPKPDLTLSYGLSRALMLEQPSLHFSVMDIGRIGTSLSDTRTTCNNIIRSLLRFTDGNDKEFTQKDGLLYVSRFVPDMKLNELFCRRLENIERVKHEPLHQTAPARLDISQVGHIDSLHYQELREPLTPLPAGFIDVEVKAFSLNAKDVYALNGRVETKTATIGCEFSGIVQSVGLEVTGLEPGDRVVVMAPNHLSTLERVPAWAAHKILPGEDFATMASLPIVYSSAMYALHDRAHLRAGESVLIHSGAGALGLALINIAQRVGAVVYTTVGSLAKRDYLEREFGIPSTHIFSSRDSSFLEGIRTITEGRGVHVVVNSLVGDLMHASWECIAQFGRFVEVGKRELIDAGQLNMHAFLKNATFTAFDLSELFYQNDSFYHEIWASKISETLALYRSGQIKPTPLEKFDVADVARAFRYFSARERIGKVVVSLEDPKSIIPVAPAKYYTIFNPDKIYLLVGCLGGLGRSLSRWMMARGARRFCFLGRSGSDKPPAQALVNRLRTAGATVHVVRGDVSHASDVAACVKACKDTGHPIGGVIQAAMGLHEALFSRMSNTAWQTSIQPKWAGTWNLHNALEGEALDFFLLTSSMSGSVGTATESNYCAANGFLDAFARWRRSQGLPAVSVGLGMISEVGYLHENPEIEALLLRRGIQPLNEDEFLQVIDMSLALDSPSGVDESHVLTGLETFGFRKLMARGFDVDFEVVQDARMSVLSAAVAAEKEAFKRTAGQSQLVDRSNLEAAAPWFKTIPANVFHTFAQEPNALSIGEAVLSLTKKRFSNLILMPIDQIDDRKPLSQFGVDSMIAAEFRTWFWNSFRVDVPFLDLLSPQKDLSSLAEFVVNGVVIGNKSGTV</sequence>
<keyword evidence="13" id="KW-1185">Reference proteome</keyword>
<dbReference type="Pfam" id="PF08659">
    <property type="entry name" value="KR"/>
    <property type="match status" value="1"/>
</dbReference>
<feature type="region of interest" description="C-terminal hotdog fold" evidence="8">
    <location>
        <begin position="1102"/>
        <end position="1258"/>
    </location>
</feature>
<evidence type="ECO:0000256" key="1">
    <source>
        <dbReference type="ARBA" id="ARBA00022450"/>
    </source>
</evidence>
<proteinExistence type="predicted"/>
<organism evidence="12 13">
    <name type="scientific">Neoarthrinium moseri</name>
    <dbReference type="NCBI Taxonomy" id="1658444"/>
    <lineage>
        <taxon>Eukaryota</taxon>
        <taxon>Fungi</taxon>
        <taxon>Dikarya</taxon>
        <taxon>Ascomycota</taxon>
        <taxon>Pezizomycotina</taxon>
        <taxon>Sordariomycetes</taxon>
        <taxon>Xylariomycetidae</taxon>
        <taxon>Amphisphaeriales</taxon>
        <taxon>Apiosporaceae</taxon>
        <taxon>Neoarthrinium</taxon>
    </lineage>
</organism>
<dbReference type="Pfam" id="PF02801">
    <property type="entry name" value="Ketoacyl-synt_C"/>
    <property type="match status" value="1"/>
</dbReference>
<keyword evidence="2" id="KW-0597">Phosphoprotein</keyword>
<evidence type="ECO:0000259" key="11">
    <source>
        <dbReference type="PROSITE" id="PS52019"/>
    </source>
</evidence>
<evidence type="ECO:0000256" key="6">
    <source>
        <dbReference type="ARBA" id="ARBA00023268"/>
    </source>
</evidence>
<dbReference type="SUPFAM" id="SSF50129">
    <property type="entry name" value="GroES-like"/>
    <property type="match status" value="1"/>
</dbReference>
<dbReference type="SMART" id="SM00827">
    <property type="entry name" value="PKS_AT"/>
    <property type="match status" value="1"/>
</dbReference>
<protein>
    <recommendedName>
        <fullName evidence="14">Polyketide synthase</fullName>
    </recommendedName>
</protein>
<evidence type="ECO:0000313" key="13">
    <source>
        <dbReference type="Proteomes" id="UP000829685"/>
    </source>
</evidence>
<keyword evidence="1" id="KW-0596">Phosphopantetheine</keyword>
<dbReference type="InterPro" id="IPR014030">
    <property type="entry name" value="Ketoacyl_synth_N"/>
</dbReference>
<dbReference type="PROSITE" id="PS52019">
    <property type="entry name" value="PKS_MFAS_DH"/>
    <property type="match status" value="1"/>
</dbReference>
<dbReference type="Gene3D" id="3.10.129.110">
    <property type="entry name" value="Polyketide synthase dehydratase"/>
    <property type="match status" value="1"/>
</dbReference>
<dbReference type="InterPro" id="IPR042104">
    <property type="entry name" value="PKS_dehydratase_sf"/>
</dbReference>
<dbReference type="GO" id="GO:0044550">
    <property type="term" value="P:secondary metabolite biosynthetic process"/>
    <property type="evidence" value="ECO:0007669"/>
    <property type="project" value="TreeGrafter"/>
</dbReference>
<dbReference type="SMART" id="SM00826">
    <property type="entry name" value="PKS_DH"/>
    <property type="match status" value="1"/>
</dbReference>
<feature type="active site" description="Proton acceptor; for dehydratase activity" evidence="8">
    <location>
        <position position="976"/>
    </location>
</feature>
<dbReference type="Gene3D" id="3.40.366.10">
    <property type="entry name" value="Malonyl-Coenzyme A Acyl Carrier Protein, domain 2"/>
    <property type="match status" value="1"/>
</dbReference>
<dbReference type="GO" id="GO:0032259">
    <property type="term" value="P:methylation"/>
    <property type="evidence" value="ECO:0007669"/>
    <property type="project" value="UniProtKB-KW"/>
</dbReference>
<dbReference type="Pfam" id="PF00698">
    <property type="entry name" value="Acyl_transf_1"/>
    <property type="match status" value="1"/>
</dbReference>
<dbReference type="GO" id="GO:0016491">
    <property type="term" value="F:oxidoreductase activity"/>
    <property type="evidence" value="ECO:0007669"/>
    <property type="project" value="UniProtKB-KW"/>
</dbReference>
<dbReference type="InterPro" id="IPR014031">
    <property type="entry name" value="Ketoacyl_synth_C"/>
</dbReference>
<dbReference type="SUPFAM" id="SSF53901">
    <property type="entry name" value="Thiolase-like"/>
    <property type="match status" value="1"/>
</dbReference>
<dbReference type="InterPro" id="IPR016039">
    <property type="entry name" value="Thiolase-like"/>
</dbReference>
<keyword evidence="4" id="KW-0521">NADP</keyword>
<dbReference type="InterPro" id="IPR016035">
    <property type="entry name" value="Acyl_Trfase/lysoPLipase"/>
</dbReference>
<dbReference type="SUPFAM" id="SSF47336">
    <property type="entry name" value="ACP-like"/>
    <property type="match status" value="1"/>
</dbReference>
<dbReference type="GO" id="GO:0004315">
    <property type="term" value="F:3-oxoacyl-[acyl-carrier-protein] synthase activity"/>
    <property type="evidence" value="ECO:0007669"/>
    <property type="project" value="InterPro"/>
</dbReference>
<dbReference type="InterPro" id="IPR050091">
    <property type="entry name" value="PKS_NRPS_Biosynth_Enz"/>
</dbReference>
<dbReference type="SUPFAM" id="SSF52151">
    <property type="entry name" value="FabD/lysophospholipase-like"/>
    <property type="match status" value="1"/>
</dbReference>
<evidence type="ECO:0000256" key="3">
    <source>
        <dbReference type="ARBA" id="ARBA00022679"/>
    </source>
</evidence>
<dbReference type="InterPro" id="IPR020843">
    <property type="entry name" value="ER"/>
</dbReference>
<dbReference type="GO" id="GO:0004312">
    <property type="term" value="F:fatty acid synthase activity"/>
    <property type="evidence" value="ECO:0007669"/>
    <property type="project" value="TreeGrafter"/>
</dbReference>
<feature type="region of interest" description="N-terminal hotdog fold" evidence="8">
    <location>
        <begin position="944"/>
        <end position="1090"/>
    </location>
</feature>
<dbReference type="SUPFAM" id="SSF51735">
    <property type="entry name" value="NAD(P)-binding Rossmann-fold domains"/>
    <property type="match status" value="2"/>
</dbReference>
<dbReference type="GO" id="GO:1901336">
    <property type="term" value="P:lactone biosynthetic process"/>
    <property type="evidence" value="ECO:0007669"/>
    <property type="project" value="UniProtKB-ARBA"/>
</dbReference>
<dbReference type="Proteomes" id="UP000829685">
    <property type="component" value="Unassembled WGS sequence"/>
</dbReference>
<dbReference type="InterPro" id="IPR020807">
    <property type="entry name" value="PKS_DH"/>
</dbReference>
<dbReference type="InterPro" id="IPR013154">
    <property type="entry name" value="ADH-like_N"/>
</dbReference>
<dbReference type="Gene3D" id="3.40.47.10">
    <property type="match status" value="1"/>
</dbReference>
<dbReference type="InterPro" id="IPR057326">
    <property type="entry name" value="KR_dom"/>
</dbReference>
<dbReference type="InterPro" id="IPR036291">
    <property type="entry name" value="NAD(P)-bd_dom_sf"/>
</dbReference>
<dbReference type="SMART" id="SM00829">
    <property type="entry name" value="PKS_ER"/>
    <property type="match status" value="1"/>
</dbReference>
<dbReference type="InterPro" id="IPR049551">
    <property type="entry name" value="PKS_DH_C"/>
</dbReference>
<dbReference type="InterPro" id="IPR020841">
    <property type="entry name" value="PKS_Beta-ketoAc_synthase_dom"/>
</dbReference>
<dbReference type="PROSITE" id="PS50075">
    <property type="entry name" value="CARRIER"/>
    <property type="match status" value="1"/>
</dbReference>
<dbReference type="EMBL" id="JAFIMR010000009">
    <property type="protein sequence ID" value="KAI1874414.1"/>
    <property type="molecule type" value="Genomic_DNA"/>
</dbReference>
<dbReference type="Pfam" id="PF16197">
    <property type="entry name" value="KAsynt_C_assoc"/>
    <property type="match status" value="1"/>
</dbReference>
<evidence type="ECO:0008006" key="14">
    <source>
        <dbReference type="Google" id="ProtNLM"/>
    </source>
</evidence>
<feature type="domain" description="PKS/mFAS DH" evidence="11">
    <location>
        <begin position="944"/>
        <end position="1258"/>
    </location>
</feature>
<keyword evidence="6" id="KW-0511">Multifunctional enzyme</keyword>
<dbReference type="Pfam" id="PF13602">
    <property type="entry name" value="ADH_zinc_N_2"/>
    <property type="match status" value="1"/>
</dbReference>
<dbReference type="Pfam" id="PF23114">
    <property type="entry name" value="NAD-bd_HRPKS_sdrA"/>
    <property type="match status" value="1"/>
</dbReference>
<dbReference type="InterPro" id="IPR009081">
    <property type="entry name" value="PP-bd_ACP"/>
</dbReference>
<dbReference type="InterPro" id="IPR056501">
    <property type="entry name" value="NAD-bd_HRPKS_sdrA"/>
</dbReference>
<dbReference type="FunFam" id="3.40.50.720:FF:000209">
    <property type="entry name" value="Polyketide synthase Pks12"/>
    <property type="match status" value="1"/>
</dbReference>
<dbReference type="Gene3D" id="3.40.50.720">
    <property type="entry name" value="NAD(P)-binding Rossmann-like Domain"/>
    <property type="match status" value="1"/>
</dbReference>
<dbReference type="GO" id="GO:0008168">
    <property type="term" value="F:methyltransferase activity"/>
    <property type="evidence" value="ECO:0007669"/>
    <property type="project" value="UniProtKB-KW"/>
</dbReference>
<dbReference type="SMART" id="SM00823">
    <property type="entry name" value="PKS_PP"/>
    <property type="match status" value="1"/>
</dbReference>
<dbReference type="GO" id="GO:0031177">
    <property type="term" value="F:phosphopantetheine binding"/>
    <property type="evidence" value="ECO:0007669"/>
    <property type="project" value="InterPro"/>
</dbReference>
<comment type="caution">
    <text evidence="12">The sequence shown here is derived from an EMBL/GenBank/DDBJ whole genome shotgun (WGS) entry which is preliminary data.</text>
</comment>
<evidence type="ECO:0000256" key="4">
    <source>
        <dbReference type="ARBA" id="ARBA00022857"/>
    </source>
</evidence>
<dbReference type="PROSITE" id="PS00606">
    <property type="entry name" value="KS3_1"/>
    <property type="match status" value="1"/>
</dbReference>
<name>A0A9P9WPP8_9PEZI</name>
<evidence type="ECO:0000256" key="5">
    <source>
        <dbReference type="ARBA" id="ARBA00023002"/>
    </source>
</evidence>
<dbReference type="CDD" id="cd00833">
    <property type="entry name" value="PKS"/>
    <property type="match status" value="1"/>
</dbReference>
<dbReference type="SMART" id="SM00825">
    <property type="entry name" value="PKS_KS"/>
    <property type="match status" value="1"/>
</dbReference>
<dbReference type="Pfam" id="PF08240">
    <property type="entry name" value="ADH_N"/>
    <property type="match status" value="1"/>
</dbReference>
<feature type="domain" description="Carrier" evidence="9">
    <location>
        <begin position="2316"/>
        <end position="2394"/>
    </location>
</feature>
<dbReference type="InterPro" id="IPR049900">
    <property type="entry name" value="PKS_mFAS_DH"/>
</dbReference>
<dbReference type="InterPro" id="IPR020806">
    <property type="entry name" value="PKS_PP-bd"/>
</dbReference>
<feature type="active site" description="Proton donor; for dehydratase activity" evidence="8">
    <location>
        <position position="1170"/>
    </location>
</feature>
<dbReference type="InterPro" id="IPR001227">
    <property type="entry name" value="Ac_transferase_dom_sf"/>
</dbReference>
<keyword evidence="7" id="KW-0012">Acyltransferase</keyword>
<dbReference type="SUPFAM" id="SSF55048">
    <property type="entry name" value="Probable ACP-binding domain of malonyl-CoA ACP transacylase"/>
    <property type="match status" value="1"/>
</dbReference>
<dbReference type="InterPro" id="IPR011032">
    <property type="entry name" value="GroES-like_sf"/>
</dbReference>
<dbReference type="Pfam" id="PF14765">
    <property type="entry name" value="PS-DH"/>
    <property type="match status" value="1"/>
</dbReference>
<evidence type="ECO:0000256" key="8">
    <source>
        <dbReference type="PROSITE-ProRule" id="PRU01363"/>
    </source>
</evidence>
<dbReference type="PROSITE" id="PS52004">
    <property type="entry name" value="KS3_2"/>
    <property type="match status" value="1"/>
</dbReference>
<dbReference type="GO" id="GO:0006633">
    <property type="term" value="P:fatty acid biosynthetic process"/>
    <property type="evidence" value="ECO:0007669"/>
    <property type="project" value="InterPro"/>
</dbReference>
<dbReference type="InterPro" id="IPR014043">
    <property type="entry name" value="Acyl_transferase_dom"/>
</dbReference>
<dbReference type="InterPro" id="IPR032821">
    <property type="entry name" value="PKS_assoc"/>
</dbReference>
<dbReference type="InterPro" id="IPR036736">
    <property type="entry name" value="ACP-like_sf"/>
</dbReference>
<gene>
    <name evidence="12" type="ORF">JX265_004622</name>
</gene>
<dbReference type="Gene3D" id="3.90.180.10">
    <property type="entry name" value="Medium-chain alcohol dehydrogenases, catalytic domain"/>
    <property type="match status" value="1"/>
</dbReference>
<evidence type="ECO:0000256" key="7">
    <source>
        <dbReference type="ARBA" id="ARBA00023315"/>
    </source>
</evidence>